<protein>
    <recommendedName>
        <fullName evidence="3">DinB superfamily protein</fullName>
    </recommendedName>
</protein>
<dbReference type="RefSeq" id="WP_055505600.1">
    <property type="nucleotide sequence ID" value="NZ_BBZG01000003.1"/>
</dbReference>
<dbReference type="AlphaFoldDB" id="A0A1H7KDM1"/>
<dbReference type="EMBL" id="FOBF01000003">
    <property type="protein sequence ID" value="SEK84586.1"/>
    <property type="molecule type" value="Genomic_DNA"/>
</dbReference>
<reference evidence="1 2" key="1">
    <citation type="submission" date="2016-10" db="EMBL/GenBank/DDBJ databases">
        <authorList>
            <person name="de Groot N.N."/>
        </authorList>
    </citation>
    <scope>NUCLEOTIDE SEQUENCE [LARGE SCALE GENOMIC DNA]</scope>
    <source>
        <strain evidence="1 2">DSM 43357</strain>
    </source>
</reference>
<evidence type="ECO:0000313" key="2">
    <source>
        <dbReference type="Proteomes" id="UP000198953"/>
    </source>
</evidence>
<dbReference type="Proteomes" id="UP000198953">
    <property type="component" value="Unassembled WGS sequence"/>
</dbReference>
<organism evidence="1 2">
    <name type="scientific">Nonomuraea pusilla</name>
    <dbReference type="NCBI Taxonomy" id="46177"/>
    <lineage>
        <taxon>Bacteria</taxon>
        <taxon>Bacillati</taxon>
        <taxon>Actinomycetota</taxon>
        <taxon>Actinomycetes</taxon>
        <taxon>Streptosporangiales</taxon>
        <taxon>Streptosporangiaceae</taxon>
        <taxon>Nonomuraea</taxon>
    </lineage>
</organism>
<proteinExistence type="predicted"/>
<name>A0A1H7KDM1_9ACTN</name>
<keyword evidence="2" id="KW-1185">Reference proteome</keyword>
<evidence type="ECO:0000313" key="1">
    <source>
        <dbReference type="EMBL" id="SEK84586.1"/>
    </source>
</evidence>
<gene>
    <name evidence="1" type="ORF">SAMN05660976_01203</name>
</gene>
<accession>A0A1H7KDM1</accession>
<dbReference type="STRING" id="46177.SAMN05660976_01203"/>
<sequence length="160" mass="17985">MHTSENTNPALAVAAAAEHCLEIAATWLAWDGRPIVTDGENVWTPAKAARRIQDHLIDHLAEVEALLAGDVPDPSPWQGRAVTLDSDWARFTESDLSEARARWPRLARSYVNRYATASGEWDVPRTPNWTLREIAEHVSEITWYAEQVGRLRFGDSAEIR</sequence>
<evidence type="ECO:0008006" key="3">
    <source>
        <dbReference type="Google" id="ProtNLM"/>
    </source>
</evidence>